<keyword evidence="3" id="KW-1185">Reference proteome</keyword>
<reference evidence="3" key="1">
    <citation type="journal article" date="2019" name="Int. J. Syst. Evol. Microbiol.">
        <title>The Global Catalogue of Microorganisms (GCM) 10K type strain sequencing project: providing services to taxonomists for standard genome sequencing and annotation.</title>
        <authorList>
            <consortium name="The Broad Institute Genomics Platform"/>
            <consortium name="The Broad Institute Genome Sequencing Center for Infectious Disease"/>
            <person name="Wu L."/>
            <person name="Ma J."/>
        </authorList>
    </citation>
    <scope>NUCLEOTIDE SEQUENCE [LARGE SCALE GENOMIC DNA]</scope>
    <source>
        <strain evidence="3">KCTC 23701</strain>
    </source>
</reference>
<evidence type="ECO:0000259" key="1">
    <source>
        <dbReference type="Pfam" id="PF09951"/>
    </source>
</evidence>
<dbReference type="PANTHER" id="PTHR38743">
    <property type="entry name" value="SIMILAR TO GLYOXYLASE I FAMILY PROTEIN"/>
    <property type="match status" value="1"/>
</dbReference>
<feature type="domain" description="Immunity protein Imm33" evidence="1">
    <location>
        <begin position="22"/>
        <end position="103"/>
    </location>
</feature>
<dbReference type="RefSeq" id="WP_189460380.1">
    <property type="nucleotide sequence ID" value="NZ_BMYO01000005.1"/>
</dbReference>
<organism evidence="2 3">
    <name type="scientific">Jeongeupia chitinilytica</name>
    <dbReference type="NCBI Taxonomy" id="1041641"/>
    <lineage>
        <taxon>Bacteria</taxon>
        <taxon>Pseudomonadati</taxon>
        <taxon>Pseudomonadota</taxon>
        <taxon>Betaproteobacteria</taxon>
        <taxon>Neisseriales</taxon>
        <taxon>Chitinibacteraceae</taxon>
        <taxon>Jeongeupia</taxon>
    </lineage>
</organism>
<gene>
    <name evidence="2" type="ORF">GCM10007350_20000</name>
</gene>
<dbReference type="Pfam" id="PF09951">
    <property type="entry name" value="Imm33"/>
    <property type="match status" value="1"/>
</dbReference>
<accession>A0ABQ3H0U7</accession>
<comment type="caution">
    <text evidence="2">The sequence shown here is derived from an EMBL/GenBank/DDBJ whole genome shotgun (WGS) entry which is preliminary data.</text>
</comment>
<dbReference type="InterPro" id="IPR018689">
    <property type="entry name" value="Imm33_dom"/>
</dbReference>
<dbReference type="EMBL" id="BMYO01000005">
    <property type="protein sequence ID" value="GHD63147.1"/>
    <property type="molecule type" value="Genomic_DNA"/>
</dbReference>
<evidence type="ECO:0000313" key="2">
    <source>
        <dbReference type="EMBL" id="GHD63147.1"/>
    </source>
</evidence>
<proteinExistence type="predicted"/>
<sequence>MQKQFKLDKTQLRELAPGHGLCVVSDMITVDGHGVGFMYREEPEDAEDSGWRFLSGLETDSYIDNSKNFAVVDVNIVANYDEAIIPLLDSPVGAEFDKAEDGETFLDANAP</sequence>
<dbReference type="PANTHER" id="PTHR38743:SF2">
    <property type="entry name" value="DUF2185 DOMAIN-CONTAINING PROTEIN"/>
    <property type="match status" value="1"/>
</dbReference>
<evidence type="ECO:0000313" key="3">
    <source>
        <dbReference type="Proteomes" id="UP000604737"/>
    </source>
</evidence>
<dbReference type="Proteomes" id="UP000604737">
    <property type="component" value="Unassembled WGS sequence"/>
</dbReference>
<name>A0ABQ3H0U7_9NEIS</name>
<protein>
    <recommendedName>
        <fullName evidence="1">Immunity protein Imm33 domain-containing protein</fullName>
    </recommendedName>
</protein>